<proteinExistence type="inferred from homology"/>
<evidence type="ECO:0008006" key="7">
    <source>
        <dbReference type="Google" id="ProtNLM"/>
    </source>
</evidence>
<evidence type="ECO:0000259" key="3">
    <source>
        <dbReference type="PROSITE" id="PS50404"/>
    </source>
</evidence>
<dbReference type="InterPro" id="IPR009799">
    <property type="entry name" value="EthD_dom"/>
</dbReference>
<dbReference type="InterPro" id="IPR036282">
    <property type="entry name" value="Glutathione-S-Trfase_C_sf"/>
</dbReference>
<dbReference type="InterPro" id="IPR011008">
    <property type="entry name" value="Dimeric_a/b-barrel"/>
</dbReference>
<dbReference type="EMBL" id="JAHCVI010000006">
    <property type="protein sequence ID" value="KAG7284365.1"/>
    <property type="molecule type" value="Genomic_DNA"/>
</dbReference>
<dbReference type="InterPro" id="IPR004045">
    <property type="entry name" value="Glutathione_S-Trfase_N"/>
</dbReference>
<accession>A0AAD4ENK7</accession>
<dbReference type="Pfam" id="PF13409">
    <property type="entry name" value="GST_N_2"/>
    <property type="match status" value="1"/>
</dbReference>
<dbReference type="GO" id="GO:0005737">
    <property type="term" value="C:cytoplasm"/>
    <property type="evidence" value="ECO:0007669"/>
    <property type="project" value="TreeGrafter"/>
</dbReference>
<dbReference type="PROSITE" id="PS50405">
    <property type="entry name" value="GST_CTER"/>
    <property type="match status" value="1"/>
</dbReference>
<dbReference type="InterPro" id="IPR040079">
    <property type="entry name" value="Glutathione_S-Trfase"/>
</dbReference>
<dbReference type="InterPro" id="IPR036249">
    <property type="entry name" value="Thioredoxin-like_sf"/>
</dbReference>
<dbReference type="SUPFAM" id="SSF54909">
    <property type="entry name" value="Dimeric alpha+beta barrel"/>
    <property type="match status" value="1"/>
</dbReference>
<dbReference type="CDD" id="cd03044">
    <property type="entry name" value="GST_N_EF1Bgamma"/>
    <property type="match status" value="1"/>
</dbReference>
<dbReference type="Gene3D" id="3.40.30.10">
    <property type="entry name" value="Glutaredoxin"/>
    <property type="match status" value="1"/>
</dbReference>
<evidence type="ECO:0000256" key="2">
    <source>
        <dbReference type="ARBA" id="ARBA00007409"/>
    </source>
</evidence>
<comment type="caution">
    <text evidence="5">The sequence shown here is derived from an EMBL/GenBank/DDBJ whole genome shotgun (WGS) entry which is preliminary data.</text>
</comment>
<comment type="similarity">
    <text evidence="1">Belongs to the tpcK family.</text>
</comment>
<dbReference type="SUPFAM" id="SSF47616">
    <property type="entry name" value="GST C-terminal domain-like"/>
    <property type="match status" value="1"/>
</dbReference>
<sequence length="357" mass="39785">MSSGPFIVVIFITRKPTLSPEEFKDHWENRHVPLLKSLAGARFPLSHRRHYLSRDPSAPDYPLRVLVGQLKDFDFDAFTVVTFESETAFKEFVPTMTRPEVLKDEDRFTVRRKMKAVIVGEINIATRDVTTSILAVAKASDLPLELVTITSSQAAPESYRKLNPLGKIPTLVTADGFVLTECIAIAIYITSQSRAPTLLGATKEDYACILRWMSFANSEILPSLGGWFNPLIGRNSFVQDEVDGHRQATLQKFQILEDHLASLPPPPAQDRQDIEGGVEANSARYLVGGNLTLADLFVAGIASGAFMFFLDTEWRERHPACTGWFRHVAGSKMLEDVMGKPVLAEKAMPSVPPRREE</sequence>
<dbReference type="InterPro" id="IPR050802">
    <property type="entry name" value="EF-GSTs"/>
</dbReference>
<comment type="similarity">
    <text evidence="2">Belongs to the GST superfamily.</text>
</comment>
<dbReference type="Gene3D" id="1.20.1050.10">
    <property type="match status" value="2"/>
</dbReference>
<evidence type="ECO:0000256" key="1">
    <source>
        <dbReference type="ARBA" id="ARBA00005986"/>
    </source>
</evidence>
<dbReference type="PANTHER" id="PTHR43986:SF1">
    <property type="entry name" value="ELONGATION FACTOR 1-GAMMA"/>
    <property type="match status" value="1"/>
</dbReference>
<dbReference type="Proteomes" id="UP001197093">
    <property type="component" value="Unassembled WGS sequence"/>
</dbReference>
<evidence type="ECO:0000259" key="4">
    <source>
        <dbReference type="PROSITE" id="PS50405"/>
    </source>
</evidence>
<protein>
    <recommendedName>
        <fullName evidence="7">EthD domain-containing protein</fullName>
    </recommendedName>
</protein>
<dbReference type="Pfam" id="PF13410">
    <property type="entry name" value="GST_C_2"/>
    <property type="match status" value="1"/>
</dbReference>
<dbReference type="CDD" id="cd03181">
    <property type="entry name" value="GST_C_EF1Bgamma_like"/>
    <property type="match status" value="1"/>
</dbReference>
<reference evidence="5" key="1">
    <citation type="submission" date="2023-02" db="EMBL/GenBank/DDBJ databases">
        <authorList>
            <person name="Palmer J.M."/>
        </authorList>
    </citation>
    <scope>NUCLEOTIDE SEQUENCE</scope>
    <source>
        <strain evidence="5">FW57</strain>
    </source>
</reference>
<evidence type="ECO:0000313" key="6">
    <source>
        <dbReference type="Proteomes" id="UP001197093"/>
    </source>
</evidence>
<keyword evidence="6" id="KW-1185">Reference proteome</keyword>
<dbReference type="PROSITE" id="PS50404">
    <property type="entry name" value="GST_NTER"/>
    <property type="match status" value="1"/>
</dbReference>
<dbReference type="PANTHER" id="PTHR43986">
    <property type="entry name" value="ELONGATION FACTOR 1-GAMMA"/>
    <property type="match status" value="1"/>
</dbReference>
<dbReference type="InterPro" id="IPR010987">
    <property type="entry name" value="Glutathione-S-Trfase_C-like"/>
</dbReference>
<name>A0AAD4ENK7_9PEZI</name>
<dbReference type="GO" id="GO:0005634">
    <property type="term" value="C:nucleus"/>
    <property type="evidence" value="ECO:0007669"/>
    <property type="project" value="TreeGrafter"/>
</dbReference>
<dbReference type="FunFam" id="3.40.30.10:FF:000142">
    <property type="entry name" value="Elongation factor 1 gamma"/>
    <property type="match status" value="1"/>
</dbReference>
<dbReference type="Pfam" id="PF07110">
    <property type="entry name" value="EthD"/>
    <property type="match status" value="1"/>
</dbReference>
<organism evidence="5 6">
    <name type="scientific">Staphylotrichum longicolle</name>
    <dbReference type="NCBI Taxonomy" id="669026"/>
    <lineage>
        <taxon>Eukaryota</taxon>
        <taxon>Fungi</taxon>
        <taxon>Dikarya</taxon>
        <taxon>Ascomycota</taxon>
        <taxon>Pezizomycotina</taxon>
        <taxon>Sordariomycetes</taxon>
        <taxon>Sordariomycetidae</taxon>
        <taxon>Sordariales</taxon>
        <taxon>Chaetomiaceae</taxon>
        <taxon>Staphylotrichum</taxon>
    </lineage>
</organism>
<dbReference type="SFLD" id="SFLDG00358">
    <property type="entry name" value="Main_(cytGST)"/>
    <property type="match status" value="1"/>
</dbReference>
<feature type="domain" description="GST N-terminal" evidence="3">
    <location>
        <begin position="117"/>
        <end position="197"/>
    </location>
</feature>
<dbReference type="Gene3D" id="3.30.70.100">
    <property type="match status" value="1"/>
</dbReference>
<evidence type="ECO:0000313" key="5">
    <source>
        <dbReference type="EMBL" id="KAG7284365.1"/>
    </source>
</evidence>
<dbReference type="SUPFAM" id="SSF52833">
    <property type="entry name" value="Thioredoxin-like"/>
    <property type="match status" value="1"/>
</dbReference>
<dbReference type="AlphaFoldDB" id="A0AAD4ENK7"/>
<dbReference type="SFLD" id="SFLDS00019">
    <property type="entry name" value="Glutathione_Transferase_(cytos"/>
    <property type="match status" value="1"/>
</dbReference>
<feature type="domain" description="GST C-terminal" evidence="4">
    <location>
        <begin position="202"/>
        <end position="350"/>
    </location>
</feature>
<gene>
    <name evidence="5" type="ORF">NEMBOFW57_010738</name>
</gene>
<dbReference type="GO" id="GO:0016491">
    <property type="term" value="F:oxidoreductase activity"/>
    <property type="evidence" value="ECO:0007669"/>
    <property type="project" value="InterPro"/>
</dbReference>